<protein>
    <submittedName>
        <fullName evidence="1">Uncharacterized protein</fullName>
    </submittedName>
</protein>
<gene>
    <name evidence="1" type="ORF">SORBI_3003G241600</name>
</gene>
<name>A0A1B6Q512_SORBI</name>
<accession>A0A1B6Q512</accession>
<dbReference type="AlphaFoldDB" id="A0A1B6Q512"/>
<dbReference type="EMBL" id="CM000762">
    <property type="protein sequence ID" value="KXG33019.1"/>
    <property type="molecule type" value="Genomic_DNA"/>
</dbReference>
<organism evidence="1 2">
    <name type="scientific">Sorghum bicolor</name>
    <name type="common">Sorghum</name>
    <name type="synonym">Sorghum vulgare</name>
    <dbReference type="NCBI Taxonomy" id="4558"/>
    <lineage>
        <taxon>Eukaryota</taxon>
        <taxon>Viridiplantae</taxon>
        <taxon>Streptophyta</taxon>
        <taxon>Embryophyta</taxon>
        <taxon>Tracheophyta</taxon>
        <taxon>Spermatophyta</taxon>
        <taxon>Magnoliopsida</taxon>
        <taxon>Liliopsida</taxon>
        <taxon>Poales</taxon>
        <taxon>Poaceae</taxon>
        <taxon>PACMAD clade</taxon>
        <taxon>Panicoideae</taxon>
        <taxon>Andropogonodae</taxon>
        <taxon>Andropogoneae</taxon>
        <taxon>Sorghinae</taxon>
        <taxon>Sorghum</taxon>
    </lineage>
</organism>
<dbReference type="InParanoid" id="A0A1B6Q512"/>
<reference evidence="1 2" key="1">
    <citation type="journal article" date="2009" name="Nature">
        <title>The Sorghum bicolor genome and the diversification of grasses.</title>
        <authorList>
            <person name="Paterson A.H."/>
            <person name="Bowers J.E."/>
            <person name="Bruggmann R."/>
            <person name="Dubchak I."/>
            <person name="Grimwood J."/>
            <person name="Gundlach H."/>
            <person name="Haberer G."/>
            <person name="Hellsten U."/>
            <person name="Mitros T."/>
            <person name="Poliakov A."/>
            <person name="Schmutz J."/>
            <person name="Spannagl M."/>
            <person name="Tang H."/>
            <person name="Wang X."/>
            <person name="Wicker T."/>
            <person name="Bharti A.K."/>
            <person name="Chapman J."/>
            <person name="Feltus F.A."/>
            <person name="Gowik U."/>
            <person name="Grigoriev I.V."/>
            <person name="Lyons E."/>
            <person name="Maher C.A."/>
            <person name="Martis M."/>
            <person name="Narechania A."/>
            <person name="Otillar R.P."/>
            <person name="Penning B.W."/>
            <person name="Salamov A.A."/>
            <person name="Wang Y."/>
            <person name="Zhang L."/>
            <person name="Carpita N.C."/>
            <person name="Freeling M."/>
            <person name="Gingle A.R."/>
            <person name="Hash C.T."/>
            <person name="Keller B."/>
            <person name="Klein P."/>
            <person name="Kresovich S."/>
            <person name="McCann M.C."/>
            <person name="Ming R."/>
            <person name="Peterson D.G."/>
            <person name="Mehboob-ur-Rahman"/>
            <person name="Ware D."/>
            <person name="Westhoff P."/>
            <person name="Mayer K.F."/>
            <person name="Messing J."/>
            <person name="Rokhsar D.S."/>
        </authorList>
    </citation>
    <scope>NUCLEOTIDE SEQUENCE [LARGE SCALE GENOMIC DNA]</scope>
    <source>
        <strain evidence="2">cv. BTx623</strain>
    </source>
</reference>
<evidence type="ECO:0000313" key="2">
    <source>
        <dbReference type="Proteomes" id="UP000000768"/>
    </source>
</evidence>
<dbReference type="Proteomes" id="UP000000768">
    <property type="component" value="Chromosome 3"/>
</dbReference>
<proteinExistence type="predicted"/>
<sequence length="66" mass="7362">MVEERRFSSDNDVVAARDGEVDRRDVGNKMEHGCEHYRRRPAQDRGAVLQPGAPLQIVATATTRLG</sequence>
<dbReference type="Gramene" id="KXG33019">
    <property type="protein sequence ID" value="KXG33019"/>
    <property type="gene ID" value="SORBI_3003G241600"/>
</dbReference>
<reference evidence="2" key="2">
    <citation type="journal article" date="2018" name="Plant J.">
        <title>The Sorghum bicolor reference genome: improved assembly, gene annotations, a transcriptome atlas, and signatures of genome organization.</title>
        <authorList>
            <person name="McCormick R.F."/>
            <person name="Truong S.K."/>
            <person name="Sreedasyam A."/>
            <person name="Jenkins J."/>
            <person name="Shu S."/>
            <person name="Sims D."/>
            <person name="Kennedy M."/>
            <person name="Amirebrahimi M."/>
            <person name="Weers B.D."/>
            <person name="McKinley B."/>
            <person name="Mattison A."/>
            <person name="Morishige D.T."/>
            <person name="Grimwood J."/>
            <person name="Schmutz J."/>
            <person name="Mullet J.E."/>
        </authorList>
    </citation>
    <scope>NUCLEOTIDE SEQUENCE [LARGE SCALE GENOMIC DNA]</scope>
    <source>
        <strain evidence="2">cv. BTx623</strain>
    </source>
</reference>
<evidence type="ECO:0000313" key="1">
    <source>
        <dbReference type="EMBL" id="KXG33019.1"/>
    </source>
</evidence>
<keyword evidence="2" id="KW-1185">Reference proteome</keyword>